<dbReference type="InterPro" id="IPR058912">
    <property type="entry name" value="HTH_animal"/>
</dbReference>
<sequence length="517" mass="61414">MKGLTFIPSVQKMKDSKHQLRLDLQKYHRRIKLEVFYEGKKTKKQRLPFTHNSDWTPALSRLPKQVGQLITADEYAFKNLNWSLKPRPNLQREELRALNTLKNLREIVIKPADKGNAIVIMDREQYVWEGERQLNISDHYKPLEKPIYFETMKQVRKILEQMYDKGIINSKQREYLSGSGTPRMRRFYLLPKIHKEPEKWSIPHEIPPGRPIVSDCNSETYQTAEYIEYYLNPISQKHPSYLKDTYDFIHKVKDISIPRGAFLFTIDIDSLYTNIETEAGLQAVQECMLQYPDPKRPDDYILKLLDINLTKNDFEFNSKYYLQVKGTAMGKKFAPSYANIFMARWEQSALGSCTKRPLHYFRFLDDIWGVWSYSMDDFKDFAEHLNTHQRSITIKYTIDPTEVNFLDVVSYKGQKFEETGQLDFRVYFKETDTHSLLHKHSFHPKHTFKGIVKSQLLRFHRICTEHSCFMEATKILFRALRDRGYSRSFLRRALKTFLLPRTPRDPTEGEKEQKLFR</sequence>
<reference evidence="2" key="1">
    <citation type="submission" date="2025-08" db="UniProtKB">
        <authorList>
            <consortium name="Ensembl"/>
        </authorList>
    </citation>
    <scope>IDENTIFICATION</scope>
</reference>
<dbReference type="PANTHER" id="PTHR21301:SF10">
    <property type="entry name" value="REVERSE TRANSCRIPTASE DOMAIN-CONTAINING PROTEIN"/>
    <property type="match status" value="1"/>
</dbReference>
<dbReference type="Ensembl" id="ENSCCRT00000082799.2">
    <property type="protein sequence ID" value="ENSCCRP00000076384.2"/>
    <property type="gene ID" value="ENSCCRG00000041278.2"/>
</dbReference>
<reference evidence="2" key="2">
    <citation type="submission" date="2025-09" db="UniProtKB">
        <authorList>
            <consortium name="Ensembl"/>
        </authorList>
    </citation>
    <scope>IDENTIFICATION</scope>
</reference>
<evidence type="ECO:0000259" key="1">
    <source>
        <dbReference type="Pfam" id="PF26215"/>
    </source>
</evidence>
<dbReference type="GeneTree" id="ENSGT00840000129931"/>
<dbReference type="AlphaFoldDB" id="A0A8C1EIF1"/>
<protein>
    <recommendedName>
        <fullName evidence="1">Helix-turn-helix domain-containing protein</fullName>
    </recommendedName>
</protein>
<dbReference type="Proteomes" id="UP001108240">
    <property type="component" value="Unplaced"/>
</dbReference>
<organism evidence="2 3">
    <name type="scientific">Cyprinus carpio carpio</name>
    <dbReference type="NCBI Taxonomy" id="630221"/>
    <lineage>
        <taxon>Eukaryota</taxon>
        <taxon>Metazoa</taxon>
        <taxon>Chordata</taxon>
        <taxon>Craniata</taxon>
        <taxon>Vertebrata</taxon>
        <taxon>Euteleostomi</taxon>
        <taxon>Actinopterygii</taxon>
        <taxon>Neopterygii</taxon>
        <taxon>Teleostei</taxon>
        <taxon>Ostariophysi</taxon>
        <taxon>Cypriniformes</taxon>
        <taxon>Cyprinidae</taxon>
        <taxon>Cyprininae</taxon>
        <taxon>Cyprinus</taxon>
    </lineage>
</organism>
<evidence type="ECO:0000313" key="3">
    <source>
        <dbReference type="Proteomes" id="UP001108240"/>
    </source>
</evidence>
<evidence type="ECO:0000313" key="2">
    <source>
        <dbReference type="Ensembl" id="ENSCCRP00000076384.2"/>
    </source>
</evidence>
<accession>A0A8C1EIF1</accession>
<dbReference type="OMA" id="IRFHRIC"/>
<proteinExistence type="predicted"/>
<feature type="domain" description="Helix-turn-helix" evidence="1">
    <location>
        <begin position="436"/>
        <end position="494"/>
    </location>
</feature>
<dbReference type="Pfam" id="PF26215">
    <property type="entry name" value="HTH_animal"/>
    <property type="match status" value="1"/>
</dbReference>
<keyword evidence="3" id="KW-1185">Reference proteome</keyword>
<name>A0A8C1EIF1_CYPCA</name>
<dbReference type="PANTHER" id="PTHR21301">
    <property type="entry name" value="REVERSE TRANSCRIPTASE"/>
    <property type="match status" value="1"/>
</dbReference>